<sequence>SDCIDCIFLGHFFFYLETGSHSVTQTGVQWRNINSPQPLPPRLKRFSCLSLLSCWDYRHVPPPRANFLFLVETGFHHIDQAGLELQTSNDPPVLASQSAGIAGMSHNAWPSWDTFTVIQAFIDHLNSEIK</sequence>
<dbReference type="Proteomes" id="UP000001595">
    <property type="component" value="Chromosome 2B"/>
</dbReference>
<reference evidence="1" key="1">
    <citation type="submission" date="2008-02" db="EMBL/GenBank/DDBJ databases">
        <title>A 6x draft sequence assembly of the Pongo pygmaeus abelii genome.</title>
        <authorList>
            <person name="Wilson R.K."/>
            <person name="Mardis E."/>
        </authorList>
    </citation>
    <scope>NUCLEOTIDE SEQUENCE [LARGE SCALE GENOMIC DNA]</scope>
</reference>
<dbReference type="OMA" id="ETMITFF"/>
<organism evidence="1 2">
    <name type="scientific">Pongo abelii</name>
    <name type="common">Sumatran orangutan</name>
    <name type="synonym">Pongo pygmaeus abelii</name>
    <dbReference type="NCBI Taxonomy" id="9601"/>
    <lineage>
        <taxon>Eukaryota</taxon>
        <taxon>Metazoa</taxon>
        <taxon>Chordata</taxon>
        <taxon>Craniata</taxon>
        <taxon>Vertebrata</taxon>
        <taxon>Euteleostomi</taxon>
        <taxon>Mammalia</taxon>
        <taxon>Eutheria</taxon>
        <taxon>Euarchontoglires</taxon>
        <taxon>Primates</taxon>
        <taxon>Haplorrhini</taxon>
        <taxon>Catarrhini</taxon>
        <taxon>Hominidae</taxon>
        <taxon>Pongo</taxon>
    </lineage>
</organism>
<name>A0A8I5T570_PONAB</name>
<dbReference type="PRINTS" id="PR02045">
    <property type="entry name" value="F138DOMAIN"/>
</dbReference>
<evidence type="ECO:0000313" key="2">
    <source>
        <dbReference type="Proteomes" id="UP000001595"/>
    </source>
</evidence>
<dbReference type="Ensembl" id="ENSPPYT00000051102.1">
    <property type="protein sequence ID" value="ENSPPYP00000028828.1"/>
    <property type="gene ID" value="ENSPPYG00000036116.1"/>
</dbReference>
<dbReference type="PANTHER" id="PTHR46254">
    <property type="entry name" value="PROTEIN GVQW1-RELATED"/>
    <property type="match status" value="1"/>
</dbReference>
<dbReference type="GeneTree" id="ENSGT00940000164709"/>
<accession>A0A8I5T570</accession>
<reference evidence="1" key="2">
    <citation type="submission" date="2025-08" db="UniProtKB">
        <authorList>
            <consortium name="Ensembl"/>
        </authorList>
    </citation>
    <scope>IDENTIFICATION</scope>
</reference>
<keyword evidence="2" id="KW-1185">Reference proteome</keyword>
<reference evidence="1" key="3">
    <citation type="submission" date="2025-09" db="UniProtKB">
        <authorList>
            <consortium name="Ensembl"/>
        </authorList>
    </citation>
    <scope>IDENTIFICATION</scope>
</reference>
<proteinExistence type="predicted"/>
<dbReference type="AlphaFoldDB" id="A0A8I5T570"/>
<protein>
    <submittedName>
        <fullName evidence="1">Uncharacterized protein</fullName>
    </submittedName>
</protein>
<evidence type="ECO:0000313" key="1">
    <source>
        <dbReference type="Ensembl" id="ENSPPYP00000028828.1"/>
    </source>
</evidence>